<sequence length="131" mass="14961">MKYNLMIKLHLVEEHRANLEFSRDQEAKAMSYSIIKSSMELNERVQSARGNAKISSEKSIRTSSQKPHPRRMLHLEPWDKALLTGGDCNISHFQIGLSRCTSPPFDRGLLLGRRRALTTLSLNHFTPMVSL</sequence>
<feature type="region of interest" description="Disordered" evidence="1">
    <location>
        <begin position="46"/>
        <end position="70"/>
    </location>
</feature>
<evidence type="ECO:0000256" key="1">
    <source>
        <dbReference type="SAM" id="MobiDB-lite"/>
    </source>
</evidence>
<comment type="caution">
    <text evidence="2">The sequence shown here is derived from an EMBL/GenBank/DDBJ whole genome shotgun (WGS) entry which is preliminary data.</text>
</comment>
<keyword evidence="3" id="KW-1185">Reference proteome</keyword>
<evidence type="ECO:0000313" key="3">
    <source>
        <dbReference type="Proteomes" id="UP001151760"/>
    </source>
</evidence>
<reference evidence="2" key="2">
    <citation type="submission" date="2022-01" db="EMBL/GenBank/DDBJ databases">
        <authorList>
            <person name="Yamashiro T."/>
            <person name="Shiraishi A."/>
            <person name="Satake H."/>
            <person name="Nakayama K."/>
        </authorList>
    </citation>
    <scope>NUCLEOTIDE SEQUENCE</scope>
</reference>
<evidence type="ECO:0000313" key="2">
    <source>
        <dbReference type="EMBL" id="GJS50299.1"/>
    </source>
</evidence>
<accession>A0ABQ4WBS6</accession>
<proteinExistence type="predicted"/>
<gene>
    <name evidence="2" type="ORF">Tco_0600420</name>
</gene>
<name>A0ABQ4WBS6_9ASTR</name>
<protein>
    <submittedName>
        <fullName evidence="2">Uncharacterized protein</fullName>
    </submittedName>
</protein>
<dbReference type="EMBL" id="BQNB010008505">
    <property type="protein sequence ID" value="GJS50299.1"/>
    <property type="molecule type" value="Genomic_DNA"/>
</dbReference>
<organism evidence="2 3">
    <name type="scientific">Tanacetum coccineum</name>
    <dbReference type="NCBI Taxonomy" id="301880"/>
    <lineage>
        <taxon>Eukaryota</taxon>
        <taxon>Viridiplantae</taxon>
        <taxon>Streptophyta</taxon>
        <taxon>Embryophyta</taxon>
        <taxon>Tracheophyta</taxon>
        <taxon>Spermatophyta</taxon>
        <taxon>Magnoliopsida</taxon>
        <taxon>eudicotyledons</taxon>
        <taxon>Gunneridae</taxon>
        <taxon>Pentapetalae</taxon>
        <taxon>asterids</taxon>
        <taxon>campanulids</taxon>
        <taxon>Asterales</taxon>
        <taxon>Asteraceae</taxon>
        <taxon>Asteroideae</taxon>
        <taxon>Anthemideae</taxon>
        <taxon>Anthemidinae</taxon>
        <taxon>Tanacetum</taxon>
    </lineage>
</organism>
<dbReference type="Proteomes" id="UP001151760">
    <property type="component" value="Unassembled WGS sequence"/>
</dbReference>
<reference evidence="2" key="1">
    <citation type="journal article" date="2022" name="Int. J. Mol. Sci.">
        <title>Draft Genome of Tanacetum Coccineum: Genomic Comparison of Closely Related Tanacetum-Family Plants.</title>
        <authorList>
            <person name="Yamashiro T."/>
            <person name="Shiraishi A."/>
            <person name="Nakayama K."/>
            <person name="Satake H."/>
        </authorList>
    </citation>
    <scope>NUCLEOTIDE SEQUENCE</scope>
</reference>